<dbReference type="InterPro" id="IPR000531">
    <property type="entry name" value="Beta-barrel_TonB"/>
</dbReference>
<dbReference type="Pfam" id="PF00593">
    <property type="entry name" value="TonB_dep_Rec_b-barrel"/>
    <property type="match status" value="1"/>
</dbReference>
<keyword evidence="3 10" id="KW-1134">Transmembrane beta strand</keyword>
<dbReference type="PATRIC" id="fig|1813736.3.peg.4523"/>
<dbReference type="Gene3D" id="2.170.130.10">
    <property type="entry name" value="TonB-dependent receptor, plug domain"/>
    <property type="match status" value="1"/>
</dbReference>
<dbReference type="SUPFAM" id="SSF56935">
    <property type="entry name" value="Porins"/>
    <property type="match status" value="1"/>
</dbReference>
<dbReference type="InterPro" id="IPR012910">
    <property type="entry name" value="Plug_dom"/>
</dbReference>
<dbReference type="Proteomes" id="UP000076079">
    <property type="component" value="Chromosome"/>
</dbReference>
<feature type="signal peptide" evidence="12">
    <location>
        <begin position="1"/>
        <end position="21"/>
    </location>
</feature>
<dbReference type="Gene3D" id="2.40.170.20">
    <property type="entry name" value="TonB-dependent receptor, beta-barrel domain"/>
    <property type="match status" value="1"/>
</dbReference>
<keyword evidence="7 10" id="KW-0472">Membrane</keyword>
<evidence type="ECO:0000256" key="5">
    <source>
        <dbReference type="ARBA" id="ARBA00022729"/>
    </source>
</evidence>
<feature type="chain" id="PRO_5007511902" evidence="12">
    <location>
        <begin position="22"/>
        <end position="592"/>
    </location>
</feature>
<comment type="similarity">
    <text evidence="10 11">Belongs to the TonB-dependent receptor family.</text>
</comment>
<dbReference type="InterPro" id="IPR037066">
    <property type="entry name" value="Plug_dom_sf"/>
</dbReference>
<gene>
    <name evidence="15" type="primary">btuB_2</name>
    <name evidence="15" type="ORF">LuPra_04283</name>
</gene>
<dbReference type="PANTHER" id="PTHR30069:SF29">
    <property type="entry name" value="HEMOGLOBIN AND HEMOGLOBIN-HAPTOGLOBIN-BINDING PROTEIN 1-RELATED"/>
    <property type="match status" value="1"/>
</dbReference>
<dbReference type="GO" id="GO:0044718">
    <property type="term" value="P:siderophore transmembrane transport"/>
    <property type="evidence" value="ECO:0007669"/>
    <property type="project" value="TreeGrafter"/>
</dbReference>
<evidence type="ECO:0000256" key="11">
    <source>
        <dbReference type="RuleBase" id="RU003357"/>
    </source>
</evidence>
<evidence type="ECO:0000256" key="2">
    <source>
        <dbReference type="ARBA" id="ARBA00022448"/>
    </source>
</evidence>
<evidence type="ECO:0000256" key="4">
    <source>
        <dbReference type="ARBA" id="ARBA00022692"/>
    </source>
</evidence>
<accession>A0A143PT66</accession>
<evidence type="ECO:0000256" key="8">
    <source>
        <dbReference type="ARBA" id="ARBA00023170"/>
    </source>
</evidence>
<evidence type="ECO:0000313" key="15">
    <source>
        <dbReference type="EMBL" id="AMY11039.1"/>
    </source>
</evidence>
<reference evidence="15 16" key="1">
    <citation type="journal article" date="2016" name="Genome Announc.">
        <title>First Complete Genome Sequence of a Subdivision 6 Acidobacterium Strain.</title>
        <authorList>
            <person name="Huang S."/>
            <person name="Vieira S."/>
            <person name="Bunk B."/>
            <person name="Riedel T."/>
            <person name="Sproer C."/>
            <person name="Overmann J."/>
        </authorList>
    </citation>
    <scope>NUCLEOTIDE SEQUENCE [LARGE SCALE GENOMIC DNA]</scope>
    <source>
        <strain evidence="16">DSM 100886 HEG_-6_39</strain>
    </source>
</reference>
<evidence type="ECO:0000259" key="14">
    <source>
        <dbReference type="Pfam" id="PF07715"/>
    </source>
</evidence>
<evidence type="ECO:0000256" key="9">
    <source>
        <dbReference type="ARBA" id="ARBA00023237"/>
    </source>
</evidence>
<dbReference type="GO" id="GO:0009279">
    <property type="term" value="C:cell outer membrane"/>
    <property type="evidence" value="ECO:0007669"/>
    <property type="project" value="UniProtKB-SubCell"/>
</dbReference>
<evidence type="ECO:0000256" key="3">
    <source>
        <dbReference type="ARBA" id="ARBA00022452"/>
    </source>
</evidence>
<evidence type="ECO:0000256" key="7">
    <source>
        <dbReference type="ARBA" id="ARBA00023136"/>
    </source>
</evidence>
<keyword evidence="4 10" id="KW-0812">Transmembrane</keyword>
<keyword evidence="6 11" id="KW-0798">TonB box</keyword>
<dbReference type="KEGG" id="abac:LuPra_04283"/>
<sequence length="592" mass="63784" precursor="true">MNVAAAVLVVVSAAAATGAAAQSPLPTVSERVVVTGTAAPATEGAVGRTLAVVTADDLARLPVASVTDALRLLPGVWVRQRGPYGSQTDISVRGASFGQTLVLVDGVRINDPQTGHHSGDLPVALEDIARIELLAGAGSSLHGADAVGGVINIITRRDPSAPSARLAGGDYGLVQTGAAWRPATLDVLTGLSASVDRSSGFAPARDFLHQQVRMDLRFGATTVAVSHLDKDFGAAGFYGPAPSRESTIQTLVSARDQRRVRPEWTLTSDAWYRTHGDEFLYDPRVLGTQPNRHRTHVAGGGVRLGGPLTKSLRLTTGLEATADWLRSSALGDRNEGRLSGFAELEARLGRLLLYPSARVDTYSTFGTAVSPSLAMALPVQPRVKWRASIGRAFRVPTFTERFYTDPNHRANTALEPEHGWTADTGVDTYLGGTWVGTLTGFVRRERDVIDWVRPDATVRWRTENIRDVRSHGVEAFVRGQHGPVALGAQYTWTSVETDRLVGLSKYVDDYAPHGVGGDLALQLPWSFSTGLRLEHRRPVGRSSWTTVDARLARPIRRVTAFVEVANLGDEHYEEIRGVEMPGRWGRAGISVR</sequence>
<evidence type="ECO:0000256" key="1">
    <source>
        <dbReference type="ARBA" id="ARBA00004571"/>
    </source>
</evidence>
<feature type="domain" description="TonB-dependent receptor-like beta-barrel" evidence="13">
    <location>
        <begin position="227"/>
        <end position="567"/>
    </location>
</feature>
<dbReference type="STRING" id="1855912.LuPra_04283"/>
<dbReference type="GO" id="GO:0015344">
    <property type="term" value="F:siderophore uptake transmembrane transporter activity"/>
    <property type="evidence" value="ECO:0007669"/>
    <property type="project" value="TreeGrafter"/>
</dbReference>
<dbReference type="InterPro" id="IPR036942">
    <property type="entry name" value="Beta-barrel_TonB_sf"/>
</dbReference>
<dbReference type="PROSITE" id="PS52016">
    <property type="entry name" value="TONB_DEPENDENT_REC_3"/>
    <property type="match status" value="1"/>
</dbReference>
<keyword evidence="9 10" id="KW-0998">Cell outer membrane</keyword>
<dbReference type="RefSeq" id="WP_162271462.1">
    <property type="nucleotide sequence ID" value="NZ_CP015136.1"/>
</dbReference>
<keyword evidence="2 10" id="KW-0813">Transport</keyword>
<dbReference type="InterPro" id="IPR039426">
    <property type="entry name" value="TonB-dep_rcpt-like"/>
</dbReference>
<keyword evidence="16" id="KW-1185">Reference proteome</keyword>
<reference evidence="16" key="2">
    <citation type="submission" date="2016-04" db="EMBL/GenBank/DDBJ databases">
        <title>First Complete Genome Sequence of a Subdivision 6 Acidobacterium.</title>
        <authorList>
            <person name="Huang S."/>
            <person name="Vieira S."/>
            <person name="Bunk B."/>
            <person name="Riedel T."/>
            <person name="Sproeer C."/>
            <person name="Overmann J."/>
        </authorList>
    </citation>
    <scope>NUCLEOTIDE SEQUENCE [LARGE SCALE GENOMIC DNA]</scope>
    <source>
        <strain evidence="16">DSM 100886 HEG_-6_39</strain>
    </source>
</reference>
<keyword evidence="5 12" id="KW-0732">Signal</keyword>
<name>A0A143PT66_LUTPR</name>
<comment type="subcellular location">
    <subcellularLocation>
        <location evidence="1 10">Cell outer membrane</location>
        <topology evidence="1 10">Multi-pass membrane protein</topology>
    </subcellularLocation>
</comment>
<dbReference type="EMBL" id="CP015136">
    <property type="protein sequence ID" value="AMY11039.1"/>
    <property type="molecule type" value="Genomic_DNA"/>
</dbReference>
<feature type="domain" description="TonB-dependent receptor plug" evidence="14">
    <location>
        <begin position="49"/>
        <end position="150"/>
    </location>
</feature>
<dbReference type="AlphaFoldDB" id="A0A143PT66"/>
<evidence type="ECO:0000259" key="13">
    <source>
        <dbReference type="Pfam" id="PF00593"/>
    </source>
</evidence>
<proteinExistence type="inferred from homology"/>
<evidence type="ECO:0000256" key="10">
    <source>
        <dbReference type="PROSITE-ProRule" id="PRU01360"/>
    </source>
</evidence>
<evidence type="ECO:0000313" key="16">
    <source>
        <dbReference type="Proteomes" id="UP000076079"/>
    </source>
</evidence>
<evidence type="ECO:0000256" key="6">
    <source>
        <dbReference type="ARBA" id="ARBA00023077"/>
    </source>
</evidence>
<keyword evidence="8" id="KW-0675">Receptor</keyword>
<organism evidence="15 16">
    <name type="scientific">Luteitalea pratensis</name>
    <dbReference type="NCBI Taxonomy" id="1855912"/>
    <lineage>
        <taxon>Bacteria</taxon>
        <taxon>Pseudomonadati</taxon>
        <taxon>Acidobacteriota</taxon>
        <taxon>Vicinamibacteria</taxon>
        <taxon>Vicinamibacterales</taxon>
        <taxon>Vicinamibacteraceae</taxon>
        <taxon>Luteitalea</taxon>
    </lineage>
</organism>
<dbReference type="PANTHER" id="PTHR30069">
    <property type="entry name" value="TONB-DEPENDENT OUTER MEMBRANE RECEPTOR"/>
    <property type="match status" value="1"/>
</dbReference>
<dbReference type="Pfam" id="PF07715">
    <property type="entry name" value="Plug"/>
    <property type="match status" value="1"/>
</dbReference>
<evidence type="ECO:0000256" key="12">
    <source>
        <dbReference type="SAM" id="SignalP"/>
    </source>
</evidence>
<protein>
    <submittedName>
        <fullName evidence="15">Outer membrane cobalamin translocator</fullName>
    </submittedName>
</protein>